<dbReference type="eggNOG" id="COG0477">
    <property type="taxonomic scope" value="Bacteria"/>
</dbReference>
<protein>
    <submittedName>
        <fullName evidence="12">Major facilitator superfamily MFS_1</fullName>
    </submittedName>
</protein>
<proteinExistence type="inferred from homology"/>
<feature type="transmembrane region" description="Helical" evidence="10">
    <location>
        <begin position="68"/>
        <end position="90"/>
    </location>
</feature>
<dbReference type="GO" id="GO:0015293">
    <property type="term" value="F:symporter activity"/>
    <property type="evidence" value="ECO:0007669"/>
    <property type="project" value="UniProtKB-KW"/>
</dbReference>
<feature type="transmembrane region" description="Helical" evidence="10">
    <location>
        <begin position="126"/>
        <end position="156"/>
    </location>
</feature>
<feature type="transmembrane region" description="Helical" evidence="10">
    <location>
        <begin position="344"/>
        <end position="365"/>
    </location>
</feature>
<dbReference type="EMBL" id="CP001053">
    <property type="protein sequence ID" value="ACD20719.1"/>
    <property type="molecule type" value="Genomic_DNA"/>
</dbReference>
<dbReference type="AlphaFoldDB" id="B2T8Q6"/>
<sequence>MERKMNSNTYPDGISAPSVPGTAKAEQRRAAAAGMVGYILEWFDFGIYGFLAPIIAQNFFPAHDSVTSLLVAFAVFGVGCVARPIGSVVLGRIADVKGRHGALATTMILMAASTVMMGLLPTYSQIGIAAPILLVAARLLQGFAAGGEWGTAAAFLVEWGGSNRRGFLGAFQQSSIAAGLMLASFVAAVLSTFIGHDGLAAWGWRIPFILGIVLGPIGFYVRRNVKESPMFIKAAQSTEKISNVLFWKSVLHGFCFLVLWFVSSYMVCVYMPSFAARYAHISETASLWAGSLSLAAVAVLTPLAGLLSDRIGRKPLLLGSCLFFVIFSYPAYRLIVAGIGVGNYMLVQMLLTLAFILFSGCGPAALAEMFPTKVRSLGVSIGGGVASILGGFTPFLTTWTISLTGSSASAGWLLAGSAALTLPVVIVMHDRSKQVEI</sequence>
<feature type="transmembrane region" description="Helical" evidence="10">
    <location>
        <begin position="250"/>
        <end position="273"/>
    </location>
</feature>
<evidence type="ECO:0000256" key="3">
    <source>
        <dbReference type="ARBA" id="ARBA00022448"/>
    </source>
</evidence>
<dbReference type="HOGENOM" id="CLU_001265_39_0_4"/>
<dbReference type="PROSITE" id="PS00216">
    <property type="entry name" value="SUGAR_TRANSPORT_1"/>
    <property type="match status" value="1"/>
</dbReference>
<keyword evidence="8 10" id="KW-0472">Membrane</keyword>
<feature type="transmembrane region" description="Helical" evidence="10">
    <location>
        <begin position="36"/>
        <end position="56"/>
    </location>
</feature>
<keyword evidence="3" id="KW-0813">Transport</keyword>
<dbReference type="FunFam" id="1.20.1250.20:FF:000001">
    <property type="entry name" value="Dicarboxylate MFS transporter"/>
    <property type="match status" value="1"/>
</dbReference>
<dbReference type="InterPro" id="IPR036259">
    <property type="entry name" value="MFS_trans_sf"/>
</dbReference>
<evidence type="ECO:0000256" key="5">
    <source>
        <dbReference type="ARBA" id="ARBA00022692"/>
    </source>
</evidence>
<feature type="transmembrane region" description="Helical" evidence="10">
    <location>
        <begin position="202"/>
        <end position="221"/>
    </location>
</feature>
<feature type="transmembrane region" description="Helical" evidence="10">
    <location>
        <begin position="315"/>
        <end position="332"/>
    </location>
</feature>
<dbReference type="PROSITE" id="PS00217">
    <property type="entry name" value="SUGAR_TRANSPORT_2"/>
    <property type="match status" value="1"/>
</dbReference>
<accession>B2T8Q6</accession>
<dbReference type="KEGG" id="bpy:Bphyt_6405"/>
<evidence type="ECO:0000256" key="2">
    <source>
        <dbReference type="ARBA" id="ARBA00008240"/>
    </source>
</evidence>
<dbReference type="Gene3D" id="1.20.1250.20">
    <property type="entry name" value="MFS general substrate transporter like domains"/>
    <property type="match status" value="2"/>
</dbReference>
<evidence type="ECO:0000256" key="9">
    <source>
        <dbReference type="SAM" id="MobiDB-lite"/>
    </source>
</evidence>
<feature type="transmembrane region" description="Helical" evidence="10">
    <location>
        <begin position="176"/>
        <end position="196"/>
    </location>
</feature>
<organism evidence="12 13">
    <name type="scientific">Paraburkholderia phytofirmans (strain DSM 17436 / LMG 22146 / PsJN)</name>
    <name type="common">Burkholderia phytofirmans</name>
    <dbReference type="NCBI Taxonomy" id="398527"/>
    <lineage>
        <taxon>Bacteria</taxon>
        <taxon>Pseudomonadati</taxon>
        <taxon>Pseudomonadota</taxon>
        <taxon>Betaproteobacteria</taxon>
        <taxon>Burkholderiales</taxon>
        <taxon>Burkholderiaceae</taxon>
        <taxon>Paraburkholderia</taxon>
    </lineage>
</organism>
<name>B2T8Q6_PARPJ</name>
<dbReference type="Pfam" id="PF07690">
    <property type="entry name" value="MFS_1"/>
    <property type="match status" value="1"/>
</dbReference>
<evidence type="ECO:0000256" key="4">
    <source>
        <dbReference type="ARBA" id="ARBA00022475"/>
    </source>
</evidence>
<dbReference type="InterPro" id="IPR005828">
    <property type="entry name" value="MFS_sugar_transport-like"/>
</dbReference>
<dbReference type="PANTHER" id="PTHR43528">
    <property type="entry name" value="ALPHA-KETOGLUTARATE PERMEASE"/>
    <property type="match status" value="1"/>
</dbReference>
<evidence type="ECO:0000259" key="11">
    <source>
        <dbReference type="PROSITE" id="PS50850"/>
    </source>
</evidence>
<evidence type="ECO:0000313" key="13">
    <source>
        <dbReference type="Proteomes" id="UP000001739"/>
    </source>
</evidence>
<dbReference type="Proteomes" id="UP000001739">
    <property type="component" value="Chromosome 2"/>
</dbReference>
<evidence type="ECO:0000256" key="10">
    <source>
        <dbReference type="SAM" id="Phobius"/>
    </source>
</evidence>
<keyword evidence="7 10" id="KW-1133">Transmembrane helix</keyword>
<evidence type="ECO:0000256" key="1">
    <source>
        <dbReference type="ARBA" id="ARBA00004651"/>
    </source>
</evidence>
<dbReference type="InterPro" id="IPR011701">
    <property type="entry name" value="MFS"/>
</dbReference>
<feature type="transmembrane region" description="Helical" evidence="10">
    <location>
        <begin position="377"/>
        <end position="397"/>
    </location>
</feature>
<dbReference type="GO" id="GO:0005886">
    <property type="term" value="C:plasma membrane"/>
    <property type="evidence" value="ECO:0007669"/>
    <property type="project" value="UniProtKB-SubCell"/>
</dbReference>
<dbReference type="SUPFAM" id="SSF103473">
    <property type="entry name" value="MFS general substrate transporter"/>
    <property type="match status" value="1"/>
</dbReference>
<keyword evidence="5 10" id="KW-0812">Transmembrane</keyword>
<dbReference type="PANTHER" id="PTHR43528:SF1">
    <property type="entry name" value="ALPHA-KETOGLUTARATE PERMEASE"/>
    <property type="match status" value="1"/>
</dbReference>
<dbReference type="InterPro" id="IPR051084">
    <property type="entry name" value="H+-coupled_symporters"/>
</dbReference>
<reference evidence="12 13" key="1">
    <citation type="journal article" date="2011" name="J. Bacteriol.">
        <title>Complete genome sequence of the plant growth-promoting endophyte Burkholderia phytofirmans strain PsJN.</title>
        <authorList>
            <person name="Weilharter A."/>
            <person name="Mitter B."/>
            <person name="Shin M.V."/>
            <person name="Chain P.S."/>
            <person name="Nowak J."/>
            <person name="Sessitsch A."/>
        </authorList>
    </citation>
    <scope>NUCLEOTIDE SEQUENCE [LARGE SCALE GENOMIC DNA]</scope>
    <source>
        <strain evidence="13">DSM 17436 / LMG 22146 / PsJN</strain>
    </source>
</reference>
<dbReference type="PROSITE" id="PS50850">
    <property type="entry name" value="MFS"/>
    <property type="match status" value="1"/>
</dbReference>
<evidence type="ECO:0000256" key="7">
    <source>
        <dbReference type="ARBA" id="ARBA00022989"/>
    </source>
</evidence>
<feature type="transmembrane region" description="Helical" evidence="10">
    <location>
        <begin position="102"/>
        <end position="120"/>
    </location>
</feature>
<feature type="transmembrane region" description="Helical" evidence="10">
    <location>
        <begin position="285"/>
        <end position="308"/>
    </location>
</feature>
<feature type="compositionally biased region" description="Polar residues" evidence="9">
    <location>
        <begin position="1"/>
        <end position="10"/>
    </location>
</feature>
<gene>
    <name evidence="12" type="ordered locus">Bphyt_6405</name>
</gene>
<evidence type="ECO:0000313" key="12">
    <source>
        <dbReference type="EMBL" id="ACD20719.1"/>
    </source>
</evidence>
<dbReference type="Pfam" id="PF00083">
    <property type="entry name" value="Sugar_tr"/>
    <property type="match status" value="1"/>
</dbReference>
<comment type="subcellular location">
    <subcellularLocation>
        <location evidence="1">Cell membrane</location>
        <topology evidence="1">Multi-pass membrane protein</topology>
    </subcellularLocation>
</comment>
<feature type="transmembrane region" description="Helical" evidence="10">
    <location>
        <begin position="409"/>
        <end position="428"/>
    </location>
</feature>
<evidence type="ECO:0000256" key="8">
    <source>
        <dbReference type="ARBA" id="ARBA00023136"/>
    </source>
</evidence>
<feature type="domain" description="Major facilitator superfamily (MFS) profile" evidence="11">
    <location>
        <begin position="30"/>
        <end position="433"/>
    </location>
</feature>
<feature type="region of interest" description="Disordered" evidence="9">
    <location>
        <begin position="1"/>
        <end position="20"/>
    </location>
</feature>
<keyword evidence="6" id="KW-0769">Symport</keyword>
<dbReference type="InterPro" id="IPR020846">
    <property type="entry name" value="MFS_dom"/>
</dbReference>
<keyword evidence="4" id="KW-1003">Cell membrane</keyword>
<dbReference type="InterPro" id="IPR005829">
    <property type="entry name" value="Sugar_transporter_CS"/>
</dbReference>
<evidence type="ECO:0000256" key="6">
    <source>
        <dbReference type="ARBA" id="ARBA00022847"/>
    </source>
</evidence>
<comment type="similarity">
    <text evidence="2">Belongs to the major facilitator superfamily. Metabolite:H+ Symporter (MHS) family (TC 2.A.1.6) family.</text>
</comment>